<proteinExistence type="predicted"/>
<dbReference type="EMBL" id="CP001654">
    <property type="protein sequence ID" value="ACS84070.1"/>
    <property type="molecule type" value="Genomic_DNA"/>
</dbReference>
<dbReference type="InterPro" id="IPR054139">
    <property type="entry name" value="CarG-like"/>
</dbReference>
<dbReference type="Proteomes" id="UP000002734">
    <property type="component" value="Chromosome"/>
</dbReference>
<dbReference type="Pfam" id="PF21955">
    <property type="entry name" value="CarG-like"/>
    <property type="match status" value="1"/>
</dbReference>
<organism evidence="2 3">
    <name type="scientific">Musicola paradisiaca (strain Ech703)</name>
    <name type="common">Dickeya paradisiaca</name>
    <name type="synonym">Dickeya dadantii</name>
    <dbReference type="NCBI Taxonomy" id="579405"/>
    <lineage>
        <taxon>Bacteria</taxon>
        <taxon>Pseudomonadati</taxon>
        <taxon>Pseudomonadota</taxon>
        <taxon>Gammaproteobacteria</taxon>
        <taxon>Enterobacterales</taxon>
        <taxon>Pectobacteriaceae</taxon>
        <taxon>Musicola</taxon>
    </lineage>
</organism>
<protein>
    <recommendedName>
        <fullName evidence="4">CpmJ protein</fullName>
    </recommendedName>
</protein>
<keyword evidence="1" id="KW-0732">Signal</keyword>
<dbReference type="RefSeq" id="WP_012763893.1">
    <property type="nucleotide sequence ID" value="NC_012880.1"/>
</dbReference>
<evidence type="ECO:0000313" key="3">
    <source>
        <dbReference type="Proteomes" id="UP000002734"/>
    </source>
</evidence>
<name>C6C7F2_MUSP7</name>
<dbReference type="HOGENOM" id="CLU_128658_0_0_6"/>
<dbReference type="KEGG" id="dda:Dd703_0253"/>
<dbReference type="eggNOG" id="ENOG5032WNA">
    <property type="taxonomic scope" value="Bacteria"/>
</dbReference>
<reference evidence="2" key="1">
    <citation type="submission" date="2009-06" db="EMBL/GenBank/DDBJ databases">
        <title>Complete sequence of Dickeya dadantii Ech703.</title>
        <authorList>
            <consortium name="US DOE Joint Genome Institute"/>
            <person name="Lucas S."/>
            <person name="Copeland A."/>
            <person name="Lapidus A."/>
            <person name="Glavina del Rio T."/>
            <person name="Dalin E."/>
            <person name="Tice H."/>
            <person name="Bruce D."/>
            <person name="Goodwin L."/>
            <person name="Pitluck S."/>
            <person name="Chertkov O."/>
            <person name="Brettin T."/>
            <person name="Detter J.C."/>
            <person name="Han C."/>
            <person name="Larimer F."/>
            <person name="Land M."/>
            <person name="Hauser L."/>
            <person name="Kyrpides N."/>
            <person name="Mikhailova N."/>
            <person name="Balakrishnan V."/>
            <person name="Glasner J."/>
            <person name="Perna N.T."/>
        </authorList>
    </citation>
    <scope>NUCLEOTIDE SEQUENCE [LARGE SCALE GENOMIC DNA]</scope>
    <source>
        <strain evidence="2">Ech703</strain>
    </source>
</reference>
<evidence type="ECO:0000256" key="1">
    <source>
        <dbReference type="SAM" id="SignalP"/>
    </source>
</evidence>
<gene>
    <name evidence="2" type="ordered locus">Dd703_0253</name>
</gene>
<feature type="signal peptide" evidence="1">
    <location>
        <begin position="1"/>
        <end position="22"/>
    </location>
</feature>
<keyword evidence="3" id="KW-1185">Reference proteome</keyword>
<evidence type="ECO:0000313" key="2">
    <source>
        <dbReference type="EMBL" id="ACS84070.1"/>
    </source>
</evidence>
<dbReference type="AlphaFoldDB" id="C6C7F2"/>
<feature type="chain" id="PRO_5002960228" description="CpmJ protein" evidence="1">
    <location>
        <begin position="23"/>
        <end position="179"/>
    </location>
</feature>
<evidence type="ECO:0008006" key="4">
    <source>
        <dbReference type="Google" id="ProtNLM"/>
    </source>
</evidence>
<sequence>MHLKLFPLVMTLIITISAKASAQCPTEIKLVPGVNYLDLISHQKKDLAIIATFDNNTSHPHQGLSFYIHDADSYSIIPVPDSQVFIWFDYSIAASRTKVFDYRLYRFPQGIRLVTALKIGDDPSDRQRIELKRYAIMENHEDPGVPPYSWYIDKTVKTEQSYDSADEIFKNTAFFCTVF</sequence>
<accession>C6C7F2</accession>